<organism evidence="2">
    <name type="scientific">hydrothermal vent metagenome</name>
    <dbReference type="NCBI Taxonomy" id="652676"/>
    <lineage>
        <taxon>unclassified sequences</taxon>
        <taxon>metagenomes</taxon>
        <taxon>ecological metagenomes</taxon>
    </lineage>
</organism>
<dbReference type="PANTHER" id="PTHR40076">
    <property type="entry name" value="MEMBRANE PROTEIN-RELATED"/>
    <property type="match status" value="1"/>
</dbReference>
<feature type="transmembrane region" description="Helical" evidence="1">
    <location>
        <begin position="201"/>
        <end position="228"/>
    </location>
</feature>
<evidence type="ECO:0000256" key="1">
    <source>
        <dbReference type="SAM" id="Phobius"/>
    </source>
</evidence>
<reference evidence="2" key="1">
    <citation type="submission" date="2018-06" db="EMBL/GenBank/DDBJ databases">
        <authorList>
            <person name="Zhirakovskaya E."/>
        </authorList>
    </citation>
    <scope>NUCLEOTIDE SEQUENCE</scope>
</reference>
<evidence type="ECO:0000313" key="2">
    <source>
        <dbReference type="EMBL" id="VAW59975.1"/>
    </source>
</evidence>
<keyword evidence="1" id="KW-1133">Transmembrane helix</keyword>
<dbReference type="PANTHER" id="PTHR40076:SF1">
    <property type="entry name" value="MEMBRANE PROTEIN"/>
    <property type="match status" value="1"/>
</dbReference>
<evidence type="ECO:0008006" key="3">
    <source>
        <dbReference type="Google" id="ProtNLM"/>
    </source>
</evidence>
<feature type="transmembrane region" description="Helical" evidence="1">
    <location>
        <begin position="165"/>
        <end position="180"/>
    </location>
</feature>
<feature type="transmembrane region" description="Helical" evidence="1">
    <location>
        <begin position="55"/>
        <end position="80"/>
    </location>
</feature>
<keyword evidence="1" id="KW-0812">Transmembrane</keyword>
<protein>
    <recommendedName>
        <fullName evidence="3">Integral membrane protein</fullName>
    </recommendedName>
</protein>
<dbReference type="InterPro" id="IPR010380">
    <property type="entry name" value="DUF975"/>
</dbReference>
<feature type="transmembrane region" description="Helical" evidence="1">
    <location>
        <begin position="141"/>
        <end position="159"/>
    </location>
</feature>
<name>A0A3B0WVF1_9ZZZZ</name>
<sequence length="253" mass="27977">MSNVYQPPESNLLKDEGQGREYGSLEKAISGDYEFSIGDVLSEAWDKVGGCKWQFFLSVIIYSVVAMLLMSAMSIIVGALEASMVPDESSVAMMYLPILTQTGLNLILLPVITGVFIMGIRRSMGAPVDATSVFSHFSRMLPLFLTSILMMIMIMLGLFLLVLPGIYLMIAYYMAMPLVVEKGMDPWQALETSRKAITKRWFSVAGLFVILGVIMFISVLLLGIGLIWSGPLFMITYGILYRNMFGVEAETLA</sequence>
<dbReference type="EMBL" id="UOFG01000102">
    <property type="protein sequence ID" value="VAW59975.1"/>
    <property type="molecule type" value="Genomic_DNA"/>
</dbReference>
<keyword evidence="1" id="KW-0472">Membrane</keyword>
<feature type="transmembrane region" description="Helical" evidence="1">
    <location>
        <begin position="92"/>
        <end position="120"/>
    </location>
</feature>
<dbReference type="AlphaFoldDB" id="A0A3B0WVF1"/>
<accession>A0A3B0WVF1</accession>
<gene>
    <name evidence="2" type="ORF">MNBD_GAMMA11-886</name>
</gene>
<proteinExistence type="predicted"/>